<dbReference type="AlphaFoldDB" id="A0A0D2ER53"/>
<feature type="region of interest" description="Disordered" evidence="1">
    <location>
        <begin position="83"/>
        <end position="256"/>
    </location>
</feature>
<feature type="compositionally biased region" description="Basic and acidic residues" evidence="1">
    <location>
        <begin position="107"/>
        <end position="149"/>
    </location>
</feature>
<evidence type="ECO:0000256" key="1">
    <source>
        <dbReference type="SAM" id="MobiDB-lite"/>
    </source>
</evidence>
<keyword evidence="3" id="KW-1185">Reference proteome</keyword>
<evidence type="ECO:0000313" key="2">
    <source>
        <dbReference type="EMBL" id="KIW50264.1"/>
    </source>
</evidence>
<accession>A0A0D2ER53</accession>
<dbReference type="EMBL" id="KN847323">
    <property type="protein sequence ID" value="KIW50264.1"/>
    <property type="molecule type" value="Genomic_DNA"/>
</dbReference>
<dbReference type="HOGENOM" id="CLU_1086001_0_0_1"/>
<dbReference type="Proteomes" id="UP000054342">
    <property type="component" value="Unassembled WGS sequence"/>
</dbReference>
<feature type="compositionally biased region" description="Basic and acidic residues" evidence="1">
    <location>
        <begin position="173"/>
        <end position="184"/>
    </location>
</feature>
<feature type="compositionally biased region" description="Basic and acidic residues" evidence="1">
    <location>
        <begin position="83"/>
        <end position="92"/>
    </location>
</feature>
<feature type="compositionally biased region" description="Polar residues" evidence="1">
    <location>
        <begin position="200"/>
        <end position="211"/>
    </location>
</feature>
<evidence type="ECO:0000313" key="3">
    <source>
        <dbReference type="Proteomes" id="UP000054342"/>
    </source>
</evidence>
<protein>
    <submittedName>
        <fullName evidence="2">Uncharacterized protein</fullName>
    </submittedName>
</protein>
<proteinExistence type="predicted"/>
<sequence length="256" mass="30030">MLATETPEQTLERKRIDALRMRESRGRLETNIEGKAAIKAGNIQRAARRAQLRDNLDPRTRSTYDVSQSLYNHAYIEQRKATETVQEKETRMARQAANTDRYRTKKRAEDPKFREQDRAYRNDFKERKRAADPDFDEKERLKGKPETRRSSRIAKQRTRTTKRENAADPDWDEKEKFKKKTGEVKKKKKQQLLMQGGQQTLDSFVSSNNATHDNKPSPLADVGNGRRPGLWYWNRKASRPSTTRRSTSRTTRPDDF</sequence>
<dbReference type="GeneID" id="25333776"/>
<gene>
    <name evidence="2" type="ORF">PV05_11868</name>
</gene>
<dbReference type="RefSeq" id="XP_013310848.1">
    <property type="nucleotide sequence ID" value="XM_013455394.1"/>
</dbReference>
<reference evidence="2 3" key="1">
    <citation type="submission" date="2015-01" db="EMBL/GenBank/DDBJ databases">
        <title>The Genome Sequence of Exophiala xenobiotica CBS118157.</title>
        <authorList>
            <consortium name="The Broad Institute Genomics Platform"/>
            <person name="Cuomo C."/>
            <person name="de Hoog S."/>
            <person name="Gorbushina A."/>
            <person name="Stielow B."/>
            <person name="Teixiera M."/>
            <person name="Abouelleil A."/>
            <person name="Chapman S.B."/>
            <person name="Priest M."/>
            <person name="Young S.K."/>
            <person name="Wortman J."/>
            <person name="Nusbaum C."/>
            <person name="Birren B."/>
        </authorList>
    </citation>
    <scope>NUCLEOTIDE SEQUENCE [LARGE SCALE GENOMIC DNA]</scope>
    <source>
        <strain evidence="2 3">CBS 118157</strain>
    </source>
</reference>
<organism evidence="2 3">
    <name type="scientific">Exophiala xenobiotica</name>
    <dbReference type="NCBI Taxonomy" id="348802"/>
    <lineage>
        <taxon>Eukaryota</taxon>
        <taxon>Fungi</taxon>
        <taxon>Dikarya</taxon>
        <taxon>Ascomycota</taxon>
        <taxon>Pezizomycotina</taxon>
        <taxon>Eurotiomycetes</taxon>
        <taxon>Chaetothyriomycetidae</taxon>
        <taxon>Chaetothyriales</taxon>
        <taxon>Herpotrichiellaceae</taxon>
        <taxon>Exophiala</taxon>
    </lineage>
</organism>
<feature type="compositionally biased region" description="Low complexity" evidence="1">
    <location>
        <begin position="239"/>
        <end position="250"/>
    </location>
</feature>
<feature type="compositionally biased region" description="Basic residues" evidence="1">
    <location>
        <begin position="150"/>
        <end position="160"/>
    </location>
</feature>
<name>A0A0D2ER53_9EURO</name>